<keyword evidence="6" id="KW-0843">Virulence</keyword>
<evidence type="ECO:0000256" key="2">
    <source>
        <dbReference type="ARBA" id="ARBA00004613"/>
    </source>
</evidence>
<dbReference type="AlphaFoldDB" id="A0A8T1VVP7"/>
<feature type="domain" description="RxLR effector PexRD54 WY" evidence="8">
    <location>
        <begin position="84"/>
        <end position="122"/>
    </location>
</feature>
<feature type="chain" id="PRO_5035928710" description="RxLR effector PexRD54 WY domain-containing protein" evidence="7">
    <location>
        <begin position="23"/>
        <end position="586"/>
    </location>
</feature>
<evidence type="ECO:0000313" key="10">
    <source>
        <dbReference type="Proteomes" id="UP000694044"/>
    </source>
</evidence>
<feature type="domain" description="RxLR effector PexRD54 WY" evidence="8">
    <location>
        <begin position="356"/>
        <end position="395"/>
    </location>
</feature>
<dbReference type="Pfam" id="PF22748">
    <property type="entry name" value="PexRD54_WY"/>
    <property type="match status" value="3"/>
</dbReference>
<dbReference type="GO" id="GO:0005576">
    <property type="term" value="C:extracellular region"/>
    <property type="evidence" value="ECO:0007669"/>
    <property type="project" value="UniProtKB-SubCell"/>
</dbReference>
<dbReference type="Proteomes" id="UP000694044">
    <property type="component" value="Unassembled WGS sequence"/>
</dbReference>
<dbReference type="InterPro" id="IPR054463">
    <property type="entry name" value="PexRD54_WY"/>
</dbReference>
<evidence type="ECO:0000259" key="8">
    <source>
        <dbReference type="Pfam" id="PF22748"/>
    </source>
</evidence>
<dbReference type="GO" id="GO:0043657">
    <property type="term" value="C:host cell"/>
    <property type="evidence" value="ECO:0007669"/>
    <property type="project" value="UniProtKB-SubCell"/>
</dbReference>
<keyword evidence="10" id="KW-1185">Reference proteome</keyword>
<comment type="subcellular location">
    <subcellularLocation>
        <location evidence="1">Host cell</location>
    </subcellularLocation>
    <subcellularLocation>
        <location evidence="2">Secreted</location>
    </subcellularLocation>
</comment>
<feature type="signal peptide" evidence="7">
    <location>
        <begin position="1"/>
        <end position="22"/>
    </location>
</feature>
<evidence type="ECO:0000256" key="7">
    <source>
        <dbReference type="SAM" id="SignalP"/>
    </source>
</evidence>
<evidence type="ECO:0000256" key="6">
    <source>
        <dbReference type="ARBA" id="ARBA00023026"/>
    </source>
</evidence>
<dbReference type="OrthoDB" id="122386at2759"/>
<organism evidence="9 10">
    <name type="scientific">Phytophthora pseudosyringae</name>
    <dbReference type="NCBI Taxonomy" id="221518"/>
    <lineage>
        <taxon>Eukaryota</taxon>
        <taxon>Sar</taxon>
        <taxon>Stramenopiles</taxon>
        <taxon>Oomycota</taxon>
        <taxon>Peronosporomycetes</taxon>
        <taxon>Peronosporales</taxon>
        <taxon>Peronosporaceae</taxon>
        <taxon>Phytophthora</taxon>
    </lineage>
</organism>
<reference evidence="9" key="1">
    <citation type="submission" date="2021-02" db="EMBL/GenBank/DDBJ databases">
        <authorList>
            <person name="Palmer J.M."/>
        </authorList>
    </citation>
    <scope>NUCLEOTIDE SEQUENCE</scope>
    <source>
        <strain evidence="9">SCRP734</strain>
    </source>
</reference>
<keyword evidence="5 7" id="KW-0732">Signal</keyword>
<proteinExistence type="inferred from homology"/>
<evidence type="ECO:0000256" key="3">
    <source>
        <dbReference type="ARBA" id="ARBA00010400"/>
    </source>
</evidence>
<keyword evidence="4" id="KW-0964">Secreted</keyword>
<evidence type="ECO:0000256" key="1">
    <source>
        <dbReference type="ARBA" id="ARBA00004340"/>
    </source>
</evidence>
<comment type="caution">
    <text evidence="9">The sequence shown here is derived from an EMBL/GenBank/DDBJ whole genome shotgun (WGS) entry which is preliminary data.</text>
</comment>
<evidence type="ECO:0000313" key="9">
    <source>
        <dbReference type="EMBL" id="KAG7384308.1"/>
    </source>
</evidence>
<feature type="domain" description="RxLR effector PexRD54 WY" evidence="8">
    <location>
        <begin position="174"/>
        <end position="214"/>
    </location>
</feature>
<comment type="similarity">
    <text evidence="3">Belongs to the RxLR effector family.</text>
</comment>
<accession>A0A8T1VVP7</accession>
<protein>
    <recommendedName>
        <fullName evidence="8">RxLR effector PexRD54 WY domain-containing protein</fullName>
    </recommendedName>
</protein>
<sequence>MRVYGVALLTAAVAVVSTSSEAALVDFKIVVSDSAPLRTESGHFRRLLRTADDDTEERVGGLSASALEKAKTVFTASEVSENTLKRWLKKGKSLDDVFTRMRLTQAGDKLFETPQFFTWLKYADNLQATPSGKATSTIATLTAQYGDEALLKMIQAAAKVDKTKQTAVTLEAAQVQSWFTAGKSVDDVFTMLKLNHAGDKILTNPAFNTWNTYVQIFKRENPTTKTSLYATLAAHYSDDALFKIAERAKGVKSTAMVAKNLEATHIQKLLSGGKTPEEVFVLLKLDEAGDDLLASPQLNTFTKYMKNFNTENPDKQTSLIAAMTTSYGDNKLFNVLDAAKKVPSTEKMATNLETSQYQHWLSSGKGPDKVFKALNLDKAGDNLLSSPQFATFTKYTDDFYAKNPGKEMTTMWTIRASYSDVDVAKMIMAAEKVPATQNAAARMEGDLFKSWMAPPNNPDDVFRMLKLDTAGDALFANPMLSYWLKFLDDYNKVQPGKNIERSVLTTTYEGNEQALVNMIAAAKKDPGTKTLAGKLEAEMLTQFLYDQKQPLAVATLLEVKKGDANWKIWKKYLQDFNKLHLRGITT</sequence>
<dbReference type="EMBL" id="JAGDFM010000151">
    <property type="protein sequence ID" value="KAG7384308.1"/>
    <property type="molecule type" value="Genomic_DNA"/>
</dbReference>
<name>A0A8T1VVP7_9STRA</name>
<evidence type="ECO:0000256" key="5">
    <source>
        <dbReference type="ARBA" id="ARBA00022729"/>
    </source>
</evidence>
<evidence type="ECO:0000256" key="4">
    <source>
        <dbReference type="ARBA" id="ARBA00022525"/>
    </source>
</evidence>
<gene>
    <name evidence="9" type="ORF">PHYPSEUDO_002773</name>
</gene>